<dbReference type="InterPro" id="IPR032861">
    <property type="entry name" value="TAXi_N"/>
</dbReference>
<evidence type="ECO:0000313" key="7">
    <source>
        <dbReference type="Proteomes" id="UP001153555"/>
    </source>
</evidence>
<dbReference type="InterPro" id="IPR021109">
    <property type="entry name" value="Peptidase_aspartic_dom_sf"/>
</dbReference>
<dbReference type="InterPro" id="IPR033121">
    <property type="entry name" value="PEPTIDASE_A1"/>
</dbReference>
<dbReference type="PANTHER" id="PTHR47967:SF128">
    <property type="entry name" value="ASPARTIC PROTEINASE CDR1-LIKE"/>
    <property type="match status" value="1"/>
</dbReference>
<evidence type="ECO:0000256" key="2">
    <source>
        <dbReference type="ARBA" id="ARBA00022670"/>
    </source>
</evidence>
<dbReference type="EMBL" id="CACSLK010003174">
    <property type="protein sequence ID" value="CAA0808873.1"/>
    <property type="molecule type" value="Genomic_DNA"/>
</dbReference>
<dbReference type="Pfam" id="PF14543">
    <property type="entry name" value="TAXi_N"/>
    <property type="match status" value="1"/>
</dbReference>
<keyword evidence="4" id="KW-0732">Signal</keyword>
<evidence type="ECO:0000256" key="1">
    <source>
        <dbReference type="ARBA" id="ARBA00007447"/>
    </source>
</evidence>
<feature type="domain" description="Peptidase A1" evidence="5">
    <location>
        <begin position="36"/>
        <end position="349"/>
    </location>
</feature>
<protein>
    <recommendedName>
        <fullName evidence="5">Peptidase A1 domain-containing protein</fullName>
    </recommendedName>
</protein>
<feature type="signal peptide" evidence="4">
    <location>
        <begin position="1"/>
        <end position="20"/>
    </location>
</feature>
<dbReference type="GO" id="GO:0008233">
    <property type="term" value="F:peptidase activity"/>
    <property type="evidence" value="ECO:0007669"/>
    <property type="project" value="UniProtKB-KW"/>
</dbReference>
<evidence type="ECO:0000313" key="6">
    <source>
        <dbReference type="EMBL" id="CAA0808873.1"/>
    </source>
</evidence>
<sequence length="356" mass="37678">MTNAMILITALAATVSMVECFIDLHNALADDRFNGYTVTLSVGRSKKQVAALFSTTDDLTMTQCTNSRRDIPCSDRRCQSFSEKNCRVGSGSCFYDIQTGDGTISKGSVSTETLGLAGNSGSVMLGCVDANVAPVAGFGRGPLSILGQLNINSFAYCLSSGTTGKLGWGQEAGVPGGVVLPLVQDRTTPQFLFVGVASVGPQGSSVALPGRRMLISTATSLTKLPGKENSLLNRAVQDYIKAKNNKMRPFGYGTGLLDTCYNNMTTSFVVFSTCWLDPLVPGYFPDIELTSGAGKLVVPKERAFVAIDRKKTKICLAVSKATGEPILGSLWQTDFMVGISTTANTVTFKKTSPSCA</sequence>
<evidence type="ECO:0000256" key="4">
    <source>
        <dbReference type="SAM" id="SignalP"/>
    </source>
</evidence>
<proteinExistence type="inferred from homology"/>
<gene>
    <name evidence="6" type="ORF">SHERM_11096</name>
</gene>
<dbReference type="SUPFAM" id="SSF50630">
    <property type="entry name" value="Acid proteases"/>
    <property type="match status" value="1"/>
</dbReference>
<reference evidence="6" key="1">
    <citation type="submission" date="2019-12" db="EMBL/GenBank/DDBJ databases">
        <authorList>
            <person name="Scholes J."/>
        </authorList>
    </citation>
    <scope>NUCLEOTIDE SEQUENCE</scope>
</reference>
<dbReference type="PROSITE" id="PS51767">
    <property type="entry name" value="PEPTIDASE_A1"/>
    <property type="match status" value="1"/>
</dbReference>
<evidence type="ECO:0000259" key="5">
    <source>
        <dbReference type="PROSITE" id="PS51767"/>
    </source>
</evidence>
<comment type="similarity">
    <text evidence="1">Belongs to the peptidase A1 family.</text>
</comment>
<dbReference type="GO" id="GO:0005576">
    <property type="term" value="C:extracellular region"/>
    <property type="evidence" value="ECO:0007669"/>
    <property type="project" value="TreeGrafter"/>
</dbReference>
<comment type="caution">
    <text evidence="6">The sequence shown here is derived from an EMBL/GenBank/DDBJ whole genome shotgun (WGS) entry which is preliminary data.</text>
</comment>
<keyword evidence="3" id="KW-0378">Hydrolase</keyword>
<accession>A0A9N7R3G3</accession>
<dbReference type="Gene3D" id="2.40.70.10">
    <property type="entry name" value="Acid Proteases"/>
    <property type="match status" value="2"/>
</dbReference>
<organism evidence="6 7">
    <name type="scientific">Striga hermonthica</name>
    <name type="common">Purple witchweed</name>
    <name type="synonym">Buchnera hermonthica</name>
    <dbReference type="NCBI Taxonomy" id="68872"/>
    <lineage>
        <taxon>Eukaryota</taxon>
        <taxon>Viridiplantae</taxon>
        <taxon>Streptophyta</taxon>
        <taxon>Embryophyta</taxon>
        <taxon>Tracheophyta</taxon>
        <taxon>Spermatophyta</taxon>
        <taxon>Magnoliopsida</taxon>
        <taxon>eudicotyledons</taxon>
        <taxon>Gunneridae</taxon>
        <taxon>Pentapetalae</taxon>
        <taxon>asterids</taxon>
        <taxon>lamiids</taxon>
        <taxon>Lamiales</taxon>
        <taxon>Orobanchaceae</taxon>
        <taxon>Buchnereae</taxon>
        <taxon>Striga</taxon>
    </lineage>
</organism>
<feature type="chain" id="PRO_5040279466" description="Peptidase A1 domain-containing protein" evidence="4">
    <location>
        <begin position="21"/>
        <end position="356"/>
    </location>
</feature>
<keyword evidence="2" id="KW-0645">Protease</keyword>
<keyword evidence="7" id="KW-1185">Reference proteome</keyword>
<dbReference type="Proteomes" id="UP001153555">
    <property type="component" value="Unassembled WGS sequence"/>
</dbReference>
<name>A0A9N7R3G3_STRHE</name>
<dbReference type="InterPro" id="IPR051708">
    <property type="entry name" value="Plant_Aspart_Prot_A1"/>
</dbReference>
<evidence type="ECO:0000256" key="3">
    <source>
        <dbReference type="ARBA" id="ARBA00022801"/>
    </source>
</evidence>
<dbReference type="OrthoDB" id="2747330at2759"/>
<dbReference type="AlphaFoldDB" id="A0A9N7R3G3"/>
<dbReference type="PANTHER" id="PTHR47967">
    <property type="entry name" value="OS07G0603500 PROTEIN-RELATED"/>
    <property type="match status" value="1"/>
</dbReference>
<dbReference type="GO" id="GO:0006508">
    <property type="term" value="P:proteolysis"/>
    <property type="evidence" value="ECO:0007669"/>
    <property type="project" value="UniProtKB-KW"/>
</dbReference>